<evidence type="ECO:0000313" key="2">
    <source>
        <dbReference type="Proteomes" id="UP000812287"/>
    </source>
</evidence>
<protein>
    <submittedName>
        <fullName evidence="1">Uncharacterized protein</fullName>
    </submittedName>
</protein>
<dbReference type="EMBL" id="MU250613">
    <property type="protein sequence ID" value="KAG7439153.1"/>
    <property type="molecule type" value="Genomic_DNA"/>
</dbReference>
<comment type="caution">
    <text evidence="1">The sequence shown here is derived from an EMBL/GenBank/DDBJ whole genome shotgun (WGS) entry which is preliminary data.</text>
</comment>
<dbReference type="AlphaFoldDB" id="A0A9P7VDZ9"/>
<dbReference type="GeneID" id="66102002"/>
<keyword evidence="2" id="KW-1185">Reference proteome</keyword>
<reference evidence="1" key="1">
    <citation type="submission" date="2020-11" db="EMBL/GenBank/DDBJ databases">
        <title>Adaptations for nitrogen fixation in a non-lichenized fungal sporocarp promotes dispersal by wood-feeding termites.</title>
        <authorList>
            <consortium name="DOE Joint Genome Institute"/>
            <person name="Koch R.A."/>
            <person name="Yoon G."/>
            <person name="Arayal U."/>
            <person name="Lail K."/>
            <person name="Amirebrahimi M."/>
            <person name="Labutti K."/>
            <person name="Lipzen A."/>
            <person name="Riley R."/>
            <person name="Barry K."/>
            <person name="Henrissat B."/>
            <person name="Grigoriev I.V."/>
            <person name="Herr J.R."/>
            <person name="Aime M.C."/>
        </authorList>
    </citation>
    <scope>NUCLEOTIDE SEQUENCE</scope>
    <source>
        <strain evidence="1">MCA 3950</strain>
    </source>
</reference>
<proteinExistence type="predicted"/>
<sequence length="182" mass="20603">MLEEGTRSVHVYFGDFTTAASLTDTQLDLYLSLLEERTKRFSHSSVVDAQLQTLIHPFVTQPLYSRAKSDNDQCDLDNHMSILAPISLPEDLPLLIFKFASDGIGDRLSFVSQAPTFLALFKNVPHLHTFISRYVRVDLSMFKDAGEEPPQFFSSAPPLLVGEFCGWDFKRLSTSLHRFTDL</sequence>
<name>A0A9P7VDZ9_9AGAR</name>
<evidence type="ECO:0000313" key="1">
    <source>
        <dbReference type="EMBL" id="KAG7439153.1"/>
    </source>
</evidence>
<dbReference type="RefSeq" id="XP_043032657.1">
    <property type="nucleotide sequence ID" value="XM_043179708.1"/>
</dbReference>
<accession>A0A9P7VDZ9</accession>
<gene>
    <name evidence="1" type="ORF">BT62DRAFT_1081765</name>
</gene>
<organism evidence="1 2">
    <name type="scientific">Guyanagaster necrorhizus</name>
    <dbReference type="NCBI Taxonomy" id="856835"/>
    <lineage>
        <taxon>Eukaryota</taxon>
        <taxon>Fungi</taxon>
        <taxon>Dikarya</taxon>
        <taxon>Basidiomycota</taxon>
        <taxon>Agaricomycotina</taxon>
        <taxon>Agaricomycetes</taxon>
        <taxon>Agaricomycetidae</taxon>
        <taxon>Agaricales</taxon>
        <taxon>Marasmiineae</taxon>
        <taxon>Physalacriaceae</taxon>
        <taxon>Guyanagaster</taxon>
    </lineage>
</organism>
<dbReference type="Proteomes" id="UP000812287">
    <property type="component" value="Unassembled WGS sequence"/>
</dbReference>